<evidence type="ECO:0000313" key="1">
    <source>
        <dbReference type="EMBL" id="SCM57990.1"/>
    </source>
</evidence>
<dbReference type="EMBL" id="LT608328">
    <property type="protein sequence ID" value="SCM57990.1"/>
    <property type="molecule type" value="Genomic_DNA"/>
</dbReference>
<dbReference type="KEGG" id="pmuc:ING2E5A_1604"/>
<dbReference type="Proteomes" id="UP000178485">
    <property type="component" value="Chromosome i"/>
</dbReference>
<organism evidence="1 2">
    <name type="scientific">Petrimonas mucosa</name>
    <dbReference type="NCBI Taxonomy" id="1642646"/>
    <lineage>
        <taxon>Bacteria</taxon>
        <taxon>Pseudomonadati</taxon>
        <taxon>Bacteroidota</taxon>
        <taxon>Bacteroidia</taxon>
        <taxon>Bacteroidales</taxon>
        <taxon>Dysgonomonadaceae</taxon>
        <taxon>Petrimonas</taxon>
    </lineage>
</organism>
<proteinExistence type="predicted"/>
<reference evidence="1 2" key="1">
    <citation type="submission" date="2016-08" db="EMBL/GenBank/DDBJ databases">
        <authorList>
            <person name="Seilhamer J.J."/>
        </authorList>
    </citation>
    <scope>NUCLEOTIDE SEQUENCE [LARGE SCALE GENOMIC DNA]</scope>
    <source>
        <strain evidence="1">ING2-E5A</strain>
    </source>
</reference>
<protein>
    <submittedName>
        <fullName evidence="1">Putative membrane protein</fullName>
    </submittedName>
</protein>
<dbReference type="Pfam" id="PF14121">
    <property type="entry name" value="Porin_10"/>
    <property type="match status" value="1"/>
</dbReference>
<sequence>MRKIIFIVLWITVCVSESMAQARVILPDSLQVTPRQAPHDHQHEMEEPFDTVNLVLPAATVWYLHPRSGDRLVAAMDTLKHNYQQTTIPDGYSVAGGYLGPIGSPFISKIFFEQDETSHFPFYDAYRPYNKSPEQHLFYNTRVPYANLTYQTAGSRPVKEQRLKALLTTNFGKRLNAGIEGDLISAKGLYRSQENKHNDWSLFGNYLSDKFESHLLASTSTVKQFENGGITDERFILDPESVGENFSTGDIPVKFTNTWNKMKTNHLFFSGKYNIGYNDRSADSLGSGKFVPVASLVITSHYTGQDRRFLSYDTAQVTIEGQAMQRIDQFYTNRYYNTAVDDSVTFSSFKNSVALSLREGFKPWVKFGLTGYIEHEVRNFSMIDSVGGNIGRSKHRENSLFIGGILNKQQGEHFRFNLQANLGMAGADLGEVNLEGEVETAFNLAGKRTELSGHAYLRNITPNYLQKHYHSKYFWWDKELEDVRRAFVGGRLHIPFTNTTVNAGVENLQNYIYFDQERTVAQHAPNVQVLTAGVDQNIRLGVFNWDNRVVYQTSSNQEVIPVPSLSVYSNMYLKALIVNELTFQFGVDAHYHTTYFSPGYEPALLQFYNQREKEIGNYPIATVYANMHLKQTRFFVMLYNAASAVLKPREYFSLPNYPVNPMMFKMGLSVDLHN</sequence>
<dbReference type="AlphaFoldDB" id="A0A1G4G7H6"/>
<dbReference type="RefSeq" id="WP_083373253.1">
    <property type="nucleotide sequence ID" value="NZ_LT608328.1"/>
</dbReference>
<gene>
    <name evidence="1" type="ORF">ING2E5A_1604</name>
</gene>
<accession>A0A1G4G7H6</accession>
<dbReference type="STRING" id="1642646.ING2E5A_1604"/>
<name>A0A1G4G7H6_9BACT</name>
<keyword evidence="2" id="KW-1185">Reference proteome</keyword>
<dbReference type="InterPro" id="IPR025631">
    <property type="entry name" value="Porin_10"/>
</dbReference>
<evidence type="ECO:0000313" key="2">
    <source>
        <dbReference type="Proteomes" id="UP000178485"/>
    </source>
</evidence>